<proteinExistence type="predicted"/>
<sequence length="64" mass="7246">MLAGERLWWSWWWFVGAPSSGGNVLANSRSACQFLVGEVRRAPTSSVYEPLGRWHSADHPEETE</sequence>
<organism evidence="1 2">
    <name type="scientific">Actinomyces naeslundii (strain ATCC 12104 / DSM 43013 / CCUG 2238 / JCM 8349 / NCTC 10301 / Howell 279)</name>
    <dbReference type="NCBI Taxonomy" id="1115803"/>
    <lineage>
        <taxon>Bacteria</taxon>
        <taxon>Bacillati</taxon>
        <taxon>Actinomycetota</taxon>
        <taxon>Actinomycetes</taxon>
        <taxon>Actinomycetales</taxon>
        <taxon>Actinomycetaceae</taxon>
        <taxon>Actinomyces</taxon>
    </lineage>
</organism>
<comment type="caution">
    <text evidence="1">The sequence shown here is derived from an EMBL/GenBank/DDBJ whole genome shotgun (WGS) entry which is preliminary data.</text>
</comment>
<name>J3JJL4_ACTNH</name>
<gene>
    <name evidence="1" type="ORF">HMPREF1129_0481</name>
</gene>
<evidence type="ECO:0000313" key="2">
    <source>
        <dbReference type="Proteomes" id="UP000007814"/>
    </source>
</evidence>
<reference evidence="1 2" key="1">
    <citation type="submission" date="2012-07" db="EMBL/GenBank/DDBJ databases">
        <authorList>
            <person name="Durkin A.S."/>
            <person name="McCorrison J."/>
            <person name="Torralba M."/>
            <person name="Gillis M."/>
            <person name="Methe B."/>
            <person name="Sutton G."/>
            <person name="Nelson K.E."/>
        </authorList>
    </citation>
    <scope>NUCLEOTIDE SEQUENCE [LARGE SCALE GENOMIC DNA]</scope>
    <source>
        <strain evidence="2">ATCC 12104 / DSM 43013 / CCUG 2238 / JCM 8349 / NCTC 10301 / Howell 279</strain>
    </source>
</reference>
<dbReference type="AlphaFoldDB" id="J3JJL4"/>
<protein>
    <submittedName>
        <fullName evidence="1">Uncharacterized protein</fullName>
    </submittedName>
</protein>
<dbReference type="Proteomes" id="UP000007814">
    <property type="component" value="Unassembled WGS sequence"/>
</dbReference>
<accession>J3JJL4</accession>
<evidence type="ECO:0000313" key="1">
    <source>
        <dbReference type="EMBL" id="EJN84604.1"/>
    </source>
</evidence>
<dbReference type="EMBL" id="ALJK01000141">
    <property type="protein sequence ID" value="EJN84604.1"/>
    <property type="molecule type" value="Genomic_DNA"/>
</dbReference>